<dbReference type="RefSeq" id="WP_157348611.1">
    <property type="nucleotide sequence ID" value="NZ_CP121667.1"/>
</dbReference>
<evidence type="ECO:0000313" key="1">
    <source>
        <dbReference type="EMBL" id="MVT70936.1"/>
    </source>
</evidence>
<name>A0A844SY68_9BRAD</name>
<accession>A0A844SY68</accession>
<dbReference type="Proteomes" id="UP000436468">
    <property type="component" value="Unassembled WGS sequence"/>
</dbReference>
<organism evidence="1 2">
    <name type="scientific">Bradyrhizobium pachyrhizi</name>
    <dbReference type="NCBI Taxonomy" id="280333"/>
    <lineage>
        <taxon>Bacteria</taxon>
        <taxon>Pseudomonadati</taxon>
        <taxon>Pseudomonadota</taxon>
        <taxon>Alphaproteobacteria</taxon>
        <taxon>Hyphomicrobiales</taxon>
        <taxon>Nitrobacteraceae</taxon>
        <taxon>Bradyrhizobium</taxon>
    </lineage>
</organism>
<evidence type="ECO:0000313" key="2">
    <source>
        <dbReference type="Proteomes" id="UP000436468"/>
    </source>
</evidence>
<dbReference type="EMBL" id="WQNF01000054">
    <property type="protein sequence ID" value="MVT70936.1"/>
    <property type="molecule type" value="Genomic_DNA"/>
</dbReference>
<comment type="caution">
    <text evidence="1">The sequence shown here is derived from an EMBL/GenBank/DDBJ whole genome shotgun (WGS) entry which is preliminary data.</text>
</comment>
<proteinExistence type="predicted"/>
<reference evidence="1 2" key="1">
    <citation type="submission" date="2019-12" db="EMBL/GenBank/DDBJ databases">
        <title>Draft genome sequences Bradyrhizobium cajani AMBPC1010, Bradyrhizobium pachyrhizi AMBPC1040 and Bradyrhizobium yuanmingense ALSPC3051, three plant growth promoting strains isolated from nodules of Cajanus cajan L. in Dominican Republic.</title>
        <authorList>
            <person name="Flores-Felix J.D."/>
            <person name="Araujo J."/>
            <person name="Diaz-Alcantara C."/>
            <person name="Gonzalez-Andres F."/>
            <person name="Velazquez E."/>
        </authorList>
    </citation>
    <scope>NUCLEOTIDE SEQUENCE [LARGE SCALE GENOMIC DNA]</scope>
    <source>
        <strain evidence="1 2">1040</strain>
    </source>
</reference>
<keyword evidence="2" id="KW-1185">Reference proteome</keyword>
<sequence length="48" mass="5087">MATIGTVTCLVLVGIPIALIIAARFSARAAYQKQMTDNAMRSMGNQST</sequence>
<gene>
    <name evidence="1" type="ORF">GPL21_38440</name>
</gene>
<protein>
    <submittedName>
        <fullName evidence="1">Uncharacterized protein</fullName>
    </submittedName>
</protein>
<dbReference type="AlphaFoldDB" id="A0A844SY68"/>